<dbReference type="Proteomes" id="UP000427716">
    <property type="component" value="Chromosome"/>
</dbReference>
<accession>A0A6I6D613</accession>
<keyword evidence="1" id="KW-0808">Transferase</keyword>
<dbReference type="SUPFAM" id="SSF81301">
    <property type="entry name" value="Nucleotidyltransferase"/>
    <property type="match status" value="1"/>
</dbReference>
<reference evidence="1 2" key="1">
    <citation type="submission" date="2019-11" db="EMBL/GenBank/DDBJ databases">
        <authorList>
            <person name="Zhang J."/>
            <person name="Sun C."/>
        </authorList>
    </citation>
    <scope>NUCLEOTIDE SEQUENCE [LARGE SCALE GENOMIC DNA]</scope>
    <source>
        <strain evidence="2">sp2</strain>
    </source>
</reference>
<protein>
    <submittedName>
        <fullName evidence="1">Nucleotidyltransferase domain-containing protein</fullName>
    </submittedName>
</protein>
<dbReference type="InterPro" id="IPR043519">
    <property type="entry name" value="NT_sf"/>
</dbReference>
<dbReference type="AlphaFoldDB" id="A0A6I6D613"/>
<evidence type="ECO:0000313" key="2">
    <source>
        <dbReference type="Proteomes" id="UP000427716"/>
    </source>
</evidence>
<proteinExistence type="predicted"/>
<organism evidence="1 2">
    <name type="scientific">Guyparkeria halophila</name>
    <dbReference type="NCBI Taxonomy" id="47960"/>
    <lineage>
        <taxon>Bacteria</taxon>
        <taxon>Pseudomonadati</taxon>
        <taxon>Pseudomonadota</taxon>
        <taxon>Gammaproteobacteria</taxon>
        <taxon>Chromatiales</taxon>
        <taxon>Thioalkalibacteraceae</taxon>
        <taxon>Guyparkeria</taxon>
    </lineage>
</organism>
<keyword evidence="2" id="KW-1185">Reference proteome</keyword>
<dbReference type="EMBL" id="CP046415">
    <property type="protein sequence ID" value="QGT79555.1"/>
    <property type="molecule type" value="Genomic_DNA"/>
</dbReference>
<dbReference type="GO" id="GO:0016740">
    <property type="term" value="F:transferase activity"/>
    <property type="evidence" value="ECO:0007669"/>
    <property type="project" value="UniProtKB-KW"/>
</dbReference>
<sequence>MVRQVAGEEATATLFGSRLDDAARGGDVDLLVGVPYVVDNPALLIARLSARLSAALGGRSVDVVLTAPNLARWAIHDVAQREGQRL</sequence>
<evidence type="ECO:0000313" key="1">
    <source>
        <dbReference type="EMBL" id="QGT79555.1"/>
    </source>
</evidence>
<dbReference type="KEGG" id="ghl:GM160_04885"/>
<gene>
    <name evidence="1" type="ORF">GM160_04885</name>
</gene>
<name>A0A6I6D613_9GAMM</name>